<dbReference type="GO" id="GO:0046872">
    <property type="term" value="F:metal ion binding"/>
    <property type="evidence" value="ECO:0007669"/>
    <property type="project" value="UniProtKB-KW"/>
</dbReference>
<protein>
    <recommendedName>
        <fullName evidence="4">Alkaline phosphatase</fullName>
        <ecNumber evidence="4">3.1.3.1</ecNumber>
    </recommendedName>
</protein>
<dbReference type="EC" id="3.1.3.1" evidence="4"/>
<feature type="active site" description="Phosphothreonine intermediate" evidence="5">
    <location>
        <position position="70"/>
    </location>
</feature>
<keyword evidence="4" id="KW-0862">Zinc</keyword>
<gene>
    <name evidence="8" type="ORF">D3Y57_00845</name>
</gene>
<keyword evidence="1 5" id="KW-0597">Phosphoprotein</keyword>
<dbReference type="EMBL" id="CP032827">
    <property type="protein sequence ID" value="AYJ84743.1"/>
    <property type="molecule type" value="Genomic_DNA"/>
</dbReference>
<feature type="chain" id="PRO_5019823432" description="Alkaline phosphatase" evidence="7">
    <location>
        <begin position="18"/>
        <end position="546"/>
    </location>
</feature>
<evidence type="ECO:0000256" key="4">
    <source>
        <dbReference type="PIRNR" id="PIRNR031924"/>
    </source>
</evidence>
<name>A0A494TC93_SPHPE</name>
<organism evidence="8 9">
    <name type="scientific">Sphingomonas paeninsulae</name>
    <dbReference type="NCBI Taxonomy" id="2319844"/>
    <lineage>
        <taxon>Bacteria</taxon>
        <taxon>Pseudomonadati</taxon>
        <taxon>Pseudomonadota</taxon>
        <taxon>Alphaproteobacteria</taxon>
        <taxon>Sphingomonadales</taxon>
        <taxon>Sphingomonadaceae</taxon>
        <taxon>Sphingomonas</taxon>
    </lineage>
</organism>
<dbReference type="AlphaFoldDB" id="A0A494TC93"/>
<evidence type="ECO:0000256" key="2">
    <source>
        <dbReference type="ARBA" id="ARBA00022723"/>
    </source>
</evidence>
<dbReference type="Gene3D" id="3.40.720.10">
    <property type="entry name" value="Alkaline Phosphatase, subunit A"/>
    <property type="match status" value="2"/>
</dbReference>
<dbReference type="InterPro" id="IPR017850">
    <property type="entry name" value="Alkaline_phosphatase_core_sf"/>
</dbReference>
<comment type="cofactor">
    <cofactor evidence="4">
        <name>Zn(2+)</name>
        <dbReference type="ChEBI" id="CHEBI:29105"/>
    </cofactor>
    <text evidence="4">Binds 2 Zn(2+) ions.</text>
</comment>
<comment type="catalytic activity">
    <reaction evidence="4">
        <text>a phosphate monoester + H2O = an alcohol + phosphate</text>
        <dbReference type="Rhea" id="RHEA:15017"/>
        <dbReference type="ChEBI" id="CHEBI:15377"/>
        <dbReference type="ChEBI" id="CHEBI:30879"/>
        <dbReference type="ChEBI" id="CHEBI:43474"/>
        <dbReference type="ChEBI" id="CHEBI:67140"/>
        <dbReference type="EC" id="3.1.3.1"/>
    </reaction>
</comment>
<keyword evidence="9" id="KW-1185">Reference proteome</keyword>
<dbReference type="PIRSF" id="PIRSF031924">
    <property type="entry name" value="Pi-irrepressible_AP"/>
    <property type="match status" value="1"/>
</dbReference>
<evidence type="ECO:0000256" key="6">
    <source>
        <dbReference type="PIRSR" id="PIRSR031924-51"/>
    </source>
</evidence>
<feature type="binding site" evidence="6">
    <location>
        <begin position="155"/>
        <end position="157"/>
    </location>
    <ligand>
        <name>substrate</name>
    </ligand>
</feature>
<evidence type="ECO:0000313" key="8">
    <source>
        <dbReference type="EMBL" id="AYJ84743.1"/>
    </source>
</evidence>
<dbReference type="GO" id="GO:0004035">
    <property type="term" value="F:alkaline phosphatase activity"/>
    <property type="evidence" value="ECO:0007669"/>
    <property type="project" value="UniProtKB-EC"/>
</dbReference>
<dbReference type="PANTHER" id="PTHR10151:SF120">
    <property type="entry name" value="BIS(5'-ADENOSYL)-TRIPHOSPHATASE"/>
    <property type="match status" value="1"/>
</dbReference>
<dbReference type="OrthoDB" id="9766127at2"/>
<evidence type="ECO:0000256" key="3">
    <source>
        <dbReference type="ARBA" id="ARBA00022729"/>
    </source>
</evidence>
<accession>A0A494TC93</accession>
<proteinExistence type="predicted"/>
<dbReference type="CDD" id="cd16016">
    <property type="entry name" value="AP-SPAP"/>
    <property type="match status" value="1"/>
</dbReference>
<keyword evidence="2 4" id="KW-0479">Metal-binding</keyword>
<geneLocation type="plasmid" evidence="8">
    <name>unnamed2</name>
</geneLocation>
<evidence type="ECO:0000256" key="5">
    <source>
        <dbReference type="PIRSR" id="PIRSR031924-50"/>
    </source>
</evidence>
<sequence length="546" mass="58552">MKLLIPLVALVAAPVAAKPPAPRLIVAISVDQFSADLFAEYRQHYTGGLKRLSNAIVFPSSYQSHAATETCPGHSTILTGSHPARTGIIANTWFDEGVTRTGKAPHAVYCAEDERAPGSSVSDYVVSPEHLKVPTLGDRMKRADPRSRVVSVAGKDRAAVMMGGHMTDAIWYLDPKKGRSYVTLQGRDQTPPSVVQTVNARVAAIIDRPPATTLPAKCRAQSIAIPTLPDGPVVGQLKPHDAGDVKAFRTSPDFDRATADIAIGFIGSMKLGHGPAPDILAIGLSANDYVGHAFGTEGAEMCAQQVELDQTVGRILAALDANGAPYAVVLTADHGGYDIPERHQERGFADAARVDPALDPRQLAMSLVTDFKVDVPPEELLLADGAQGDWYLSHKVPDELRPQMLSALEARLSAFPQVAAVLTADDLRRMAPPRPPVDDWSLVEKARASFDPSRSGDLIVLLKPRVISIAKPAPLYTATHGSPWNYDRRVPMLFWYSGATAHEEPLSVETVDILPTLAALIDLPVPQDEIDGRCIDLDPTAASTCS</sequence>
<reference evidence="8 9" key="1">
    <citation type="submission" date="2018-09" db="EMBL/GenBank/DDBJ databases">
        <title>Sphingomonas peninsula sp. nov., isolated from fildes peninsula, Antarctic soil.</title>
        <authorList>
            <person name="Yingchao G."/>
        </authorList>
    </citation>
    <scope>NUCLEOTIDE SEQUENCE [LARGE SCALE GENOMIC DNA]</scope>
    <source>
        <strain evidence="8 9">YZ-8</strain>
        <plasmid evidence="8 9">unnamed2</plasmid>
    </source>
</reference>
<keyword evidence="3 7" id="KW-0732">Signal</keyword>
<dbReference type="KEGG" id="spha:D3Y57_00845"/>
<dbReference type="PANTHER" id="PTHR10151">
    <property type="entry name" value="ECTONUCLEOTIDE PYROPHOSPHATASE/PHOSPHODIESTERASE"/>
    <property type="match status" value="1"/>
</dbReference>
<dbReference type="InterPro" id="IPR002591">
    <property type="entry name" value="Phosphodiest/P_Trfase"/>
</dbReference>
<evidence type="ECO:0000313" key="9">
    <source>
        <dbReference type="Proteomes" id="UP000276254"/>
    </source>
</evidence>
<evidence type="ECO:0000256" key="1">
    <source>
        <dbReference type="ARBA" id="ARBA00022553"/>
    </source>
</evidence>
<dbReference type="SUPFAM" id="SSF53649">
    <property type="entry name" value="Alkaline phosphatase-like"/>
    <property type="match status" value="1"/>
</dbReference>
<keyword evidence="8" id="KW-0614">Plasmid</keyword>
<dbReference type="Proteomes" id="UP000276254">
    <property type="component" value="Plasmid unnamed2"/>
</dbReference>
<comment type="function">
    <text evidence="4">Alkaline phosphatase with broad substrate specificity.</text>
</comment>
<dbReference type="Gene3D" id="3.30.1360.150">
    <property type="match status" value="1"/>
</dbReference>
<dbReference type="Pfam" id="PF01663">
    <property type="entry name" value="Phosphodiest"/>
    <property type="match status" value="1"/>
</dbReference>
<dbReference type="InterPro" id="IPR026263">
    <property type="entry name" value="Alkaline_phosphatase_prok"/>
</dbReference>
<evidence type="ECO:0000256" key="7">
    <source>
        <dbReference type="SAM" id="SignalP"/>
    </source>
</evidence>
<feature type="signal peptide" evidence="7">
    <location>
        <begin position="1"/>
        <end position="17"/>
    </location>
</feature>
<feature type="binding site" evidence="6">
    <location>
        <position position="91"/>
    </location>
    <ligand>
        <name>substrate</name>
    </ligand>
</feature>